<dbReference type="EMBL" id="JACHXZ010000003">
    <property type="protein sequence ID" value="MBB3169326.1"/>
    <property type="molecule type" value="Genomic_DNA"/>
</dbReference>
<protein>
    <recommendedName>
        <fullName evidence="1">SnoaL-like domain-containing protein</fullName>
    </recommendedName>
</protein>
<keyword evidence="3" id="KW-1185">Reference proteome</keyword>
<dbReference type="Proteomes" id="UP000559987">
    <property type="component" value="Unassembled WGS sequence"/>
</dbReference>
<dbReference type="AlphaFoldDB" id="A0A839UTN3"/>
<proteinExistence type="predicted"/>
<evidence type="ECO:0000259" key="1">
    <source>
        <dbReference type="Pfam" id="PF12680"/>
    </source>
</evidence>
<feature type="domain" description="SnoaL-like" evidence="1">
    <location>
        <begin position="12"/>
        <end position="111"/>
    </location>
</feature>
<reference evidence="2 3" key="1">
    <citation type="submission" date="2020-08" db="EMBL/GenBank/DDBJ databases">
        <title>Genomic Encyclopedia of Type Strains, Phase III (KMG-III): the genomes of soil and plant-associated and newly described type strains.</title>
        <authorList>
            <person name="Whitman W."/>
        </authorList>
    </citation>
    <scope>NUCLEOTIDE SEQUENCE [LARGE SCALE GENOMIC DNA]</scope>
    <source>
        <strain evidence="2 3">CECT 8571</strain>
    </source>
</reference>
<organism evidence="2 3">
    <name type="scientific">Simiduia aestuariiviva</name>
    <dbReference type="NCBI Taxonomy" id="1510459"/>
    <lineage>
        <taxon>Bacteria</taxon>
        <taxon>Pseudomonadati</taxon>
        <taxon>Pseudomonadota</taxon>
        <taxon>Gammaproteobacteria</taxon>
        <taxon>Cellvibrionales</taxon>
        <taxon>Cellvibrionaceae</taxon>
        <taxon>Simiduia</taxon>
    </lineage>
</organism>
<accession>A0A839UTN3</accession>
<gene>
    <name evidence="2" type="ORF">FHS30_002534</name>
</gene>
<dbReference type="InterPro" id="IPR037401">
    <property type="entry name" value="SnoaL-like"/>
</dbReference>
<dbReference type="Pfam" id="PF12680">
    <property type="entry name" value="SnoaL_2"/>
    <property type="match status" value="1"/>
</dbReference>
<dbReference type="InterPro" id="IPR032710">
    <property type="entry name" value="NTF2-like_dom_sf"/>
</dbReference>
<name>A0A839UTN3_9GAMM</name>
<evidence type="ECO:0000313" key="3">
    <source>
        <dbReference type="Proteomes" id="UP000559987"/>
    </source>
</evidence>
<dbReference type="SUPFAM" id="SSF54427">
    <property type="entry name" value="NTF2-like"/>
    <property type="match status" value="1"/>
</dbReference>
<evidence type="ECO:0000313" key="2">
    <source>
        <dbReference type="EMBL" id="MBB3169326.1"/>
    </source>
</evidence>
<dbReference type="RefSeq" id="WP_183910805.1">
    <property type="nucleotide sequence ID" value="NZ_JACHXZ010000003.1"/>
</dbReference>
<dbReference type="Gene3D" id="3.10.450.50">
    <property type="match status" value="1"/>
</dbReference>
<sequence>MQSLIARFKACYGQFNEASMDLLPQLYAPNALFIDPVHRIQGLDAIDGYFRAMSADLKHCEFHFDSLLADEQQVCVKWRMVFAHARLRGGQSITVPGMSWLLIEDDRIVRHEDSYDMGAMLYEQLPVFGRLVKWLRSRLADTGSAAVNP</sequence>
<comment type="caution">
    <text evidence="2">The sequence shown here is derived from an EMBL/GenBank/DDBJ whole genome shotgun (WGS) entry which is preliminary data.</text>
</comment>